<dbReference type="PANTHER" id="PTHR34031:SF1">
    <property type="entry name" value="CENTROSOMAL PROTEIN OF 162 KDA"/>
    <property type="match status" value="1"/>
</dbReference>
<gene>
    <name evidence="11" type="ORF">PBIL07802_LOCUS15343</name>
</gene>
<keyword evidence="6" id="KW-0970">Cilium biogenesis/degradation</keyword>
<evidence type="ECO:0000256" key="6">
    <source>
        <dbReference type="ARBA" id="ARBA00022794"/>
    </source>
</evidence>
<evidence type="ECO:0000256" key="9">
    <source>
        <dbReference type="SAM" id="Coils"/>
    </source>
</evidence>
<reference evidence="11" key="1">
    <citation type="submission" date="2021-01" db="EMBL/GenBank/DDBJ databases">
        <authorList>
            <person name="Corre E."/>
            <person name="Pelletier E."/>
            <person name="Niang G."/>
            <person name="Scheremetjew M."/>
            <person name="Finn R."/>
            <person name="Kale V."/>
            <person name="Holt S."/>
            <person name="Cochrane G."/>
            <person name="Meng A."/>
            <person name="Brown T."/>
            <person name="Cohen L."/>
        </authorList>
    </citation>
    <scope>NUCLEOTIDE SEQUENCE</scope>
    <source>
        <strain evidence="11">NIES-2562</strain>
    </source>
</reference>
<evidence type="ECO:0000313" key="11">
    <source>
        <dbReference type="EMBL" id="CAE0253109.1"/>
    </source>
</evidence>
<dbReference type="PANTHER" id="PTHR34031">
    <property type="entry name" value="CENTROSOMAL PROTEIN OF 162 KDA"/>
    <property type="match status" value="1"/>
</dbReference>
<dbReference type="EMBL" id="HBIB01023381">
    <property type="protein sequence ID" value="CAE0253109.1"/>
    <property type="molecule type" value="Transcribed_RNA"/>
</dbReference>
<evidence type="ECO:0000256" key="1">
    <source>
        <dbReference type="ARBA" id="ARBA00004114"/>
    </source>
</evidence>
<dbReference type="AlphaFoldDB" id="A0A7S3DBZ4"/>
<accession>A0A7S3DBZ4</accession>
<feature type="coiled-coil region" evidence="9">
    <location>
        <begin position="167"/>
        <end position="383"/>
    </location>
</feature>
<comment type="similarity">
    <text evidence="2">Belongs to the CEP162 family.</text>
</comment>
<keyword evidence="5" id="KW-0493">Microtubule</keyword>
<evidence type="ECO:0000256" key="10">
    <source>
        <dbReference type="SAM" id="MobiDB-lite"/>
    </source>
</evidence>
<evidence type="ECO:0000256" key="3">
    <source>
        <dbReference type="ARBA" id="ARBA00021406"/>
    </source>
</evidence>
<keyword evidence="7 9" id="KW-0175">Coiled coil</keyword>
<feature type="compositionally biased region" description="Polar residues" evidence="10">
    <location>
        <begin position="401"/>
        <end position="417"/>
    </location>
</feature>
<evidence type="ECO:0000256" key="5">
    <source>
        <dbReference type="ARBA" id="ARBA00022701"/>
    </source>
</evidence>
<keyword evidence="4" id="KW-0963">Cytoplasm</keyword>
<feature type="region of interest" description="Disordered" evidence="10">
    <location>
        <begin position="384"/>
        <end position="417"/>
    </location>
</feature>
<comment type="subcellular location">
    <subcellularLocation>
        <location evidence="1">Cytoplasm</location>
        <location evidence="1">Cytoskeleton</location>
        <location evidence="1">Microtubule organizing center</location>
        <location evidence="1">Centrosome</location>
        <location evidence="1">Centriole</location>
    </subcellularLocation>
</comment>
<dbReference type="GO" id="GO:0005879">
    <property type="term" value="C:axonemal microtubule"/>
    <property type="evidence" value="ECO:0007669"/>
    <property type="project" value="TreeGrafter"/>
</dbReference>
<organism evidence="11">
    <name type="scientific">Palpitomonas bilix</name>
    <dbReference type="NCBI Taxonomy" id="652834"/>
    <lineage>
        <taxon>Eukaryota</taxon>
        <taxon>Eukaryota incertae sedis</taxon>
    </lineage>
</organism>
<sequence>MAVKEAEYERRMEQQYAQHKKELDEVKGREYVLKARLKEAEKGDAAFRRLTHSSETLAAHPTLDEKTMADIQKDIQAQDQLFEAYEKENKRLADKAKEAEEELKTVQRTLYNANAVMEKEKEELEARCKALEEIVEKESLPTPERYGKMMRLKDELEETKRYYIGVVDDMKEEVAKLKEEKKEMEKRIRQSESMLDPVMIPSTEVKKMREEAEAVQREYERKILSLEEKLKWHVYNERMISDMEGAMKEHQHRAEMLNEDVNDYRSVVGVDIRKHKLENGGKIDKLKLRKQLESKEMKIMRKKLAEMEEIAKNRQKDPSSTAELIRAVQPSSKSAEELKEAKKKIAELEQKVKAKDSERLRAIHGLKQEYDQMQQHYSTLLKQTEKEKQTKKKRHDRSVCESWSNSWKMCGHTTSNE</sequence>
<evidence type="ECO:0000256" key="7">
    <source>
        <dbReference type="ARBA" id="ARBA00023054"/>
    </source>
</evidence>
<feature type="coiled-coil region" evidence="9">
    <location>
        <begin position="68"/>
        <end position="134"/>
    </location>
</feature>
<proteinExistence type="inferred from homology"/>
<evidence type="ECO:0000256" key="2">
    <source>
        <dbReference type="ARBA" id="ARBA00009485"/>
    </source>
</evidence>
<dbReference type="GO" id="GO:0005814">
    <property type="term" value="C:centriole"/>
    <property type="evidence" value="ECO:0007669"/>
    <property type="project" value="UniProtKB-SubCell"/>
</dbReference>
<dbReference type="GO" id="GO:0060271">
    <property type="term" value="P:cilium assembly"/>
    <property type="evidence" value="ECO:0007669"/>
    <property type="project" value="TreeGrafter"/>
</dbReference>
<keyword evidence="8" id="KW-0206">Cytoskeleton</keyword>
<evidence type="ECO:0000256" key="8">
    <source>
        <dbReference type="ARBA" id="ARBA00023212"/>
    </source>
</evidence>
<protein>
    <recommendedName>
        <fullName evidence="3">Centrosomal protein of 162 kDa</fullName>
    </recommendedName>
</protein>
<dbReference type="InterPro" id="IPR038774">
    <property type="entry name" value="CEP162-like"/>
</dbReference>
<evidence type="ECO:0000256" key="4">
    <source>
        <dbReference type="ARBA" id="ARBA00022490"/>
    </source>
</evidence>
<name>A0A7S3DBZ4_9EUKA</name>